<dbReference type="RefSeq" id="WP_015439614.1">
    <property type="nucleotide sequence ID" value="NC_020520.1"/>
</dbReference>
<comment type="similarity">
    <text evidence="2">Belongs to the acyl-CoA dehydrogenase family.</text>
</comment>
<dbReference type="AlphaFoldDB" id="A0A6C7E8K7"/>
<dbReference type="SUPFAM" id="SSF47203">
    <property type="entry name" value="Acyl-CoA dehydrogenase C-terminal domain-like"/>
    <property type="match status" value="1"/>
</dbReference>
<dbReference type="PANTHER" id="PTHR43884:SF12">
    <property type="entry name" value="ISOVALERYL-COA DEHYDROGENASE, MITOCHONDRIAL-RELATED"/>
    <property type="match status" value="1"/>
</dbReference>
<dbReference type="InterPro" id="IPR009100">
    <property type="entry name" value="AcylCoA_DH/oxidase_NM_dom_sf"/>
</dbReference>
<evidence type="ECO:0000256" key="3">
    <source>
        <dbReference type="ARBA" id="ARBA00022630"/>
    </source>
</evidence>
<accession>A0A6C7E8K7</accession>
<evidence type="ECO:0000256" key="1">
    <source>
        <dbReference type="ARBA" id="ARBA00001974"/>
    </source>
</evidence>
<keyword evidence="8" id="KW-1185">Reference proteome</keyword>
<keyword evidence="3" id="KW-0285">Flavoprotein</keyword>
<dbReference type="Gene3D" id="1.20.140.10">
    <property type="entry name" value="Butyryl-CoA Dehydrogenase, subunit A, domain 3"/>
    <property type="match status" value="1"/>
</dbReference>
<dbReference type="InterPro" id="IPR036250">
    <property type="entry name" value="AcylCo_DH-like_C"/>
</dbReference>
<feature type="domain" description="Acyl-CoA dehydrogenase/oxidase C-terminal" evidence="5">
    <location>
        <begin position="250"/>
        <end position="366"/>
    </location>
</feature>
<gene>
    <name evidence="7" type="ORF">YM304_00520</name>
</gene>
<dbReference type="GO" id="GO:0050660">
    <property type="term" value="F:flavin adenine dinucleotide binding"/>
    <property type="evidence" value="ECO:0007669"/>
    <property type="project" value="InterPro"/>
</dbReference>
<dbReference type="Proteomes" id="UP000011863">
    <property type="component" value="Chromosome"/>
</dbReference>
<dbReference type="EC" id="1.3.99.-" evidence="7"/>
<dbReference type="InterPro" id="IPR009075">
    <property type="entry name" value="AcylCo_DH/oxidase_C"/>
</dbReference>
<sequence length="385" mass="40990">MTAIETDTGATTATAVDPYGPPADEMKWLDIARELAPSFAATAAELDERAELPLDNLRAIQESGLDTAPLGKEFGGGGMSYRTFGPVLAEITKACPATGCIWLMHAGAATTLTSLSPQPVAEFYANEWLGGKRFANALSEPTSGNLFLVPLQSAEPTDGGWVLDGAKRFVSGCEIADHLLVNALVDGAPSFFGTEADETVTPIPIWDTMGMRATRSQLLSFEGSLLRTERRCRAPEPGDQNLIGLGLPWLSLGIARAAYDALVSHAQQRVIPSIDAPLSHMQWVQFDVAEAAVSIRSAEGLAARTMWLADQRSPEAMSAAIDAKLLANQVAKSVAELGVRIGGASGYLRTSSIQRHFRDAQAGGLMAYSVELCRDWIGKSELGVE</sequence>
<dbReference type="InterPro" id="IPR046373">
    <property type="entry name" value="Acyl-CoA_Oxase/DH_mid-dom_sf"/>
</dbReference>
<dbReference type="EMBL" id="AP012057">
    <property type="protein sequence ID" value="BAN00366.1"/>
    <property type="molecule type" value="Genomic_DNA"/>
</dbReference>
<dbReference type="SUPFAM" id="SSF56645">
    <property type="entry name" value="Acyl-CoA dehydrogenase NM domain-like"/>
    <property type="match status" value="1"/>
</dbReference>
<comment type="cofactor">
    <cofactor evidence="1">
        <name>FAD</name>
        <dbReference type="ChEBI" id="CHEBI:57692"/>
    </cofactor>
</comment>
<feature type="domain" description="Acyl-CoA dehydrogenase/oxidase N-terminal" evidence="6">
    <location>
        <begin position="31"/>
        <end position="110"/>
    </location>
</feature>
<dbReference type="Pfam" id="PF00441">
    <property type="entry name" value="Acyl-CoA_dh_1"/>
    <property type="match status" value="1"/>
</dbReference>
<name>A0A6C7E8K7_ILUCY</name>
<dbReference type="PIRSF" id="PIRSF016578">
    <property type="entry name" value="HsaA"/>
    <property type="match status" value="1"/>
</dbReference>
<proteinExistence type="inferred from homology"/>
<dbReference type="PANTHER" id="PTHR43884">
    <property type="entry name" value="ACYL-COA DEHYDROGENASE"/>
    <property type="match status" value="1"/>
</dbReference>
<evidence type="ECO:0000313" key="7">
    <source>
        <dbReference type="EMBL" id="BAN00366.1"/>
    </source>
</evidence>
<keyword evidence="4" id="KW-0274">FAD</keyword>
<dbReference type="Pfam" id="PF02771">
    <property type="entry name" value="Acyl-CoA_dh_N"/>
    <property type="match status" value="1"/>
</dbReference>
<evidence type="ECO:0000259" key="6">
    <source>
        <dbReference type="Pfam" id="PF02771"/>
    </source>
</evidence>
<evidence type="ECO:0000256" key="2">
    <source>
        <dbReference type="ARBA" id="ARBA00009347"/>
    </source>
</evidence>
<dbReference type="Gene3D" id="2.40.110.10">
    <property type="entry name" value="Butyryl-CoA Dehydrogenase, subunit A, domain 2"/>
    <property type="match status" value="1"/>
</dbReference>
<dbReference type="Gene3D" id="1.10.540.10">
    <property type="entry name" value="Acyl-CoA dehydrogenase/oxidase, N-terminal domain"/>
    <property type="match status" value="1"/>
</dbReference>
<keyword evidence="7" id="KW-0560">Oxidoreductase</keyword>
<dbReference type="KEGG" id="aym:YM304_00520"/>
<reference evidence="7 8" key="1">
    <citation type="journal article" date="2013" name="Int. J. Syst. Evol. Microbiol.">
        <title>Ilumatobacter nonamiense sp. nov. and Ilumatobacter coccineum sp. nov., isolated from seashore sand.</title>
        <authorList>
            <person name="Matsumoto A."/>
            <person name="Kasai H."/>
            <person name="Matsuo Y."/>
            <person name="Shizuri Y."/>
            <person name="Ichikawa N."/>
            <person name="Fujita N."/>
            <person name="Omura S."/>
            <person name="Takahashi Y."/>
        </authorList>
    </citation>
    <scope>NUCLEOTIDE SEQUENCE [LARGE SCALE GENOMIC DNA]</scope>
    <source>
        <strain evidence="8">NBRC 103263 / KCTC 29153 / YM16-304</strain>
    </source>
</reference>
<evidence type="ECO:0000256" key="4">
    <source>
        <dbReference type="ARBA" id="ARBA00022827"/>
    </source>
</evidence>
<organism evidence="7 8">
    <name type="scientific">Ilumatobacter coccineus (strain NBRC 103263 / KCTC 29153 / YM16-304)</name>
    <dbReference type="NCBI Taxonomy" id="1313172"/>
    <lineage>
        <taxon>Bacteria</taxon>
        <taxon>Bacillati</taxon>
        <taxon>Actinomycetota</taxon>
        <taxon>Acidimicrobiia</taxon>
        <taxon>Acidimicrobiales</taxon>
        <taxon>Ilumatobacteraceae</taxon>
        <taxon>Ilumatobacter</taxon>
    </lineage>
</organism>
<evidence type="ECO:0000313" key="8">
    <source>
        <dbReference type="Proteomes" id="UP000011863"/>
    </source>
</evidence>
<dbReference type="InterPro" id="IPR037069">
    <property type="entry name" value="AcylCoA_DH/ox_N_sf"/>
</dbReference>
<evidence type="ECO:0000259" key="5">
    <source>
        <dbReference type="Pfam" id="PF00441"/>
    </source>
</evidence>
<dbReference type="OrthoDB" id="2986495at2"/>
<protein>
    <submittedName>
        <fullName evidence="7">Putative acyl-CoA dehydrogenase</fullName>
        <ecNumber evidence="7">1.3.99.-</ecNumber>
    </submittedName>
</protein>
<dbReference type="GO" id="GO:0003995">
    <property type="term" value="F:acyl-CoA dehydrogenase activity"/>
    <property type="evidence" value="ECO:0007669"/>
    <property type="project" value="TreeGrafter"/>
</dbReference>
<dbReference type="InterPro" id="IPR013786">
    <property type="entry name" value="AcylCoA_DH/ox_N"/>
</dbReference>